<comment type="caution">
    <text evidence="3">The sequence shown here is derived from an EMBL/GenBank/DDBJ whole genome shotgun (WGS) entry which is preliminary data.</text>
</comment>
<dbReference type="SMART" id="SM00355">
    <property type="entry name" value="ZnF_C2H2"/>
    <property type="match status" value="3"/>
</dbReference>
<dbReference type="PANTHER" id="PTHR35391">
    <property type="entry name" value="C2H2-TYPE DOMAIN-CONTAINING PROTEIN-RELATED"/>
    <property type="match status" value="1"/>
</dbReference>
<feature type="compositionally biased region" description="Polar residues" evidence="1">
    <location>
        <begin position="502"/>
        <end position="517"/>
    </location>
</feature>
<feature type="compositionally biased region" description="Polar residues" evidence="1">
    <location>
        <begin position="139"/>
        <end position="152"/>
    </location>
</feature>
<feature type="compositionally biased region" description="Basic and acidic residues" evidence="1">
    <location>
        <begin position="220"/>
        <end position="238"/>
    </location>
</feature>
<feature type="region of interest" description="Disordered" evidence="1">
    <location>
        <begin position="472"/>
        <end position="588"/>
    </location>
</feature>
<dbReference type="OrthoDB" id="5315052at2759"/>
<feature type="compositionally biased region" description="Basic and acidic residues" evidence="1">
    <location>
        <begin position="473"/>
        <end position="486"/>
    </location>
</feature>
<dbReference type="InterPro" id="IPR058925">
    <property type="entry name" value="zf-C2H2_AcuF"/>
</dbReference>
<evidence type="ECO:0000313" key="3">
    <source>
        <dbReference type="EMBL" id="TQB74852.1"/>
    </source>
</evidence>
<feature type="compositionally biased region" description="Polar residues" evidence="1">
    <location>
        <begin position="576"/>
        <end position="588"/>
    </location>
</feature>
<keyword evidence="4" id="KW-1185">Reference proteome</keyword>
<dbReference type="EMBL" id="VIFY01000026">
    <property type="protein sequence ID" value="TQB74852.1"/>
    <property type="molecule type" value="Genomic_DNA"/>
</dbReference>
<dbReference type="AlphaFoldDB" id="A0A507R2D9"/>
<gene>
    <name evidence="3" type="ORF">MPDQ_004083</name>
</gene>
<reference evidence="3 4" key="1">
    <citation type="submission" date="2019-06" db="EMBL/GenBank/DDBJ databases">
        <title>Wine fermentation using esterase from Monascus purpureus.</title>
        <authorList>
            <person name="Geng C."/>
            <person name="Zhang Y."/>
        </authorList>
    </citation>
    <scope>NUCLEOTIDE SEQUENCE [LARGE SCALE GENOMIC DNA]</scope>
    <source>
        <strain evidence="3">HQ1</strain>
    </source>
</reference>
<feature type="compositionally biased region" description="Polar residues" evidence="1">
    <location>
        <begin position="386"/>
        <end position="396"/>
    </location>
</feature>
<dbReference type="Pfam" id="PF26082">
    <property type="entry name" value="zf-C2H2_AcuF"/>
    <property type="match status" value="1"/>
</dbReference>
<feature type="compositionally biased region" description="Polar residues" evidence="1">
    <location>
        <begin position="951"/>
        <end position="975"/>
    </location>
</feature>
<dbReference type="PANTHER" id="PTHR35391:SF3">
    <property type="entry name" value="FINGER DOMAIN PROTEIN, PUTATIVE (AFU_ORTHOLOGUE AFUA_8G04300)-RELATED"/>
    <property type="match status" value="1"/>
</dbReference>
<organism evidence="3 4">
    <name type="scientific">Monascus purpureus</name>
    <name type="common">Red mold</name>
    <name type="synonym">Monascus anka</name>
    <dbReference type="NCBI Taxonomy" id="5098"/>
    <lineage>
        <taxon>Eukaryota</taxon>
        <taxon>Fungi</taxon>
        <taxon>Dikarya</taxon>
        <taxon>Ascomycota</taxon>
        <taxon>Pezizomycotina</taxon>
        <taxon>Eurotiomycetes</taxon>
        <taxon>Eurotiomycetidae</taxon>
        <taxon>Eurotiales</taxon>
        <taxon>Aspergillaceae</taxon>
        <taxon>Monascus</taxon>
    </lineage>
</organism>
<feature type="compositionally biased region" description="Basic and acidic residues" evidence="1">
    <location>
        <begin position="518"/>
        <end position="527"/>
    </location>
</feature>
<dbReference type="PROSITE" id="PS00028">
    <property type="entry name" value="ZINC_FINGER_C2H2_1"/>
    <property type="match status" value="1"/>
</dbReference>
<feature type="compositionally biased region" description="Basic and acidic residues" evidence="1">
    <location>
        <begin position="301"/>
        <end position="315"/>
    </location>
</feature>
<dbReference type="InterPro" id="IPR013087">
    <property type="entry name" value="Znf_C2H2_type"/>
</dbReference>
<evidence type="ECO:0000259" key="2">
    <source>
        <dbReference type="PROSITE" id="PS00028"/>
    </source>
</evidence>
<feature type="region of interest" description="Disordered" evidence="1">
    <location>
        <begin position="372"/>
        <end position="436"/>
    </location>
</feature>
<feature type="compositionally biased region" description="Polar residues" evidence="1">
    <location>
        <begin position="264"/>
        <end position="283"/>
    </location>
</feature>
<feature type="compositionally biased region" description="Basic and acidic residues" evidence="1">
    <location>
        <begin position="174"/>
        <end position="184"/>
    </location>
</feature>
<evidence type="ECO:0000313" key="4">
    <source>
        <dbReference type="Proteomes" id="UP000319663"/>
    </source>
</evidence>
<feature type="compositionally biased region" description="Low complexity" evidence="1">
    <location>
        <begin position="535"/>
        <end position="552"/>
    </location>
</feature>
<feature type="region of interest" description="Disordered" evidence="1">
    <location>
        <begin position="1"/>
        <end position="352"/>
    </location>
</feature>
<evidence type="ECO:0000256" key="1">
    <source>
        <dbReference type="SAM" id="MobiDB-lite"/>
    </source>
</evidence>
<feature type="region of interest" description="Disordered" evidence="1">
    <location>
        <begin position="950"/>
        <end position="987"/>
    </location>
</feature>
<accession>A0A507R2D9</accession>
<dbReference type="Proteomes" id="UP000319663">
    <property type="component" value="Unassembled WGS sequence"/>
</dbReference>
<feature type="compositionally biased region" description="Low complexity" evidence="1">
    <location>
        <begin position="1"/>
        <end position="18"/>
    </location>
</feature>
<feature type="domain" description="C2H2-type" evidence="2">
    <location>
        <begin position="846"/>
        <end position="869"/>
    </location>
</feature>
<name>A0A507R2D9_MONPU</name>
<proteinExistence type="predicted"/>
<sequence length="1169" mass="128721">MSTLSPRSAASRSATPSPFQENYQDPYLSAPSDPETEYFKNAAIRLTPVSDDVHNNGPSDSSPSSPHAHKPTGGPYSGWSSRVPPSASLPESIDMMSTGWAFEGPPDLGPLQINDPGEKNAGAMEGNLPFSQPVLKLPQRQNPVPFTVTTPPSDVPHTPSSMGDMGLQVPRQGSRQDDHDDTHSPHHASPPIADLAADNLNIHLASFPGRTRSPSIKVETISRGDSPQRDATLTDRRQSHSSVYLSPEDANSLCGESGDRLSVSDGSISRETNGSWVPNSETGQAGVDPSSRSELYVQSPKELEDQRLREEKNSDIEDWLSASEIGDEVRSRRHKNKPESRPRAKSTGDPSLQEGYFDLKFWAGDVHIPGPNALLDEPSDEDYDSETSGSHSTSLFNGRGHENVSVLDSPSPKAEEGSPRSVIPEQDLYPFPPTQPLHSNAAIIQFERLAQETDALSRKATWGTDIRSVISEKNSDNNSKKPDRRGSILRRLRHDSGLKRQLSATSITQPKSDPVNNDNDKKKRDSISFRPQRHFPFSRGRSPSRSPRGSFSLAFPGKYQLQTSVPSLPGNRRLGGSSSELPLPETSTPPSELIKLMIKQGGPPVSTIAWPLKSEHSQADIPRQDFGDADADDEGNLEGTDEKRLVMEFLIPPRLPVPTPEGFKAQILELNPRLLPCLIDCFAKQQSIRYKTLVELKAKHARSVTRRNCASAQYCIMQGGKATLLPLRANPQESDAATCTQFNICGNAEDDGDVTTVGEGIVAAAQFPQGVHPPPVKRLPAKFECPICFEVVTFHKPSDWTKHVHEDVLPFTCTFPNCNEPMSFKRKADWVRHENERHRQLEWWTCTIADCSHKCYRKHNFVQHLIKEHDMVDPNARKAKNGGTAAKNKANLITAEMVENCRHETDKNPRDEPCRFCGNLCPSWKKLSSHLAKHLEQIALPILGLVEERTVTSAEQSGPQSTPKPTPRQTMQQPQYHDGTGPKSRMVSNANQTQNLVVDLVRTMDSGIPSSYTYPNPLQVPNNMQAVQPGATHAHGHMSQYGWASHEAQAGVQGYLLQPTPVHQNSVSYPPPRPRSSDLAGLNIPVESYLPNLSASPTEMSSISDLQGQLQTSAAEGNQIYQNHMAQTMPQNQCPTMGYYSGAVNVTGNGQEFYSTGYNQYTGFDRQYP</sequence>
<protein>
    <recommendedName>
        <fullName evidence="2">C2H2-type domain-containing protein</fullName>
    </recommendedName>
</protein>